<comment type="caution">
    <text evidence="4">The sequence shown here is derived from an EMBL/GenBank/DDBJ whole genome shotgun (WGS) entry which is preliminary data.</text>
</comment>
<sequence length="115" mass="13130">MGLEDLIVRLKIEEDNRVSEKKVGKHPMDSKANLVEPKTNKKRKHFGEGPSQGKNKYKKFAGKCYICNKQGHRAKDCHLKDKITQTNGGLTQVPPVMFVEKETCSLHMYQSMVEI</sequence>
<protein>
    <recommendedName>
        <fullName evidence="3">CCHC-type domain-containing protein</fullName>
    </recommendedName>
</protein>
<feature type="region of interest" description="Disordered" evidence="2">
    <location>
        <begin position="18"/>
        <end position="55"/>
    </location>
</feature>
<evidence type="ECO:0000313" key="4">
    <source>
        <dbReference type="EMBL" id="RVW92879.1"/>
    </source>
</evidence>
<dbReference type="EMBL" id="QGNW01000133">
    <property type="protein sequence ID" value="RVW92879.1"/>
    <property type="molecule type" value="Genomic_DNA"/>
</dbReference>
<keyword evidence="1" id="KW-0479">Metal-binding</keyword>
<evidence type="ECO:0000259" key="3">
    <source>
        <dbReference type="PROSITE" id="PS50158"/>
    </source>
</evidence>
<evidence type="ECO:0000256" key="1">
    <source>
        <dbReference type="PROSITE-ProRule" id="PRU00047"/>
    </source>
</evidence>
<keyword evidence="1" id="KW-0863">Zinc-finger</keyword>
<accession>A0A438I899</accession>
<evidence type="ECO:0000313" key="5">
    <source>
        <dbReference type="Proteomes" id="UP000288805"/>
    </source>
</evidence>
<dbReference type="Proteomes" id="UP000288805">
    <property type="component" value="Unassembled WGS sequence"/>
</dbReference>
<gene>
    <name evidence="4" type="ORF">CK203_040437</name>
</gene>
<dbReference type="Pfam" id="PF00098">
    <property type="entry name" value="zf-CCHC"/>
    <property type="match status" value="1"/>
</dbReference>
<dbReference type="GO" id="GO:0008270">
    <property type="term" value="F:zinc ion binding"/>
    <property type="evidence" value="ECO:0007669"/>
    <property type="project" value="UniProtKB-KW"/>
</dbReference>
<proteinExistence type="predicted"/>
<feature type="compositionally biased region" description="Basic and acidic residues" evidence="2">
    <location>
        <begin position="18"/>
        <end position="29"/>
    </location>
</feature>
<dbReference type="GO" id="GO:0003676">
    <property type="term" value="F:nucleic acid binding"/>
    <property type="evidence" value="ECO:0007669"/>
    <property type="project" value="InterPro"/>
</dbReference>
<dbReference type="InterPro" id="IPR036875">
    <property type="entry name" value="Znf_CCHC_sf"/>
</dbReference>
<evidence type="ECO:0000256" key="2">
    <source>
        <dbReference type="SAM" id="MobiDB-lite"/>
    </source>
</evidence>
<dbReference type="AlphaFoldDB" id="A0A438I899"/>
<dbReference type="InterPro" id="IPR001878">
    <property type="entry name" value="Znf_CCHC"/>
</dbReference>
<dbReference type="SUPFAM" id="SSF57756">
    <property type="entry name" value="Retrovirus zinc finger-like domains"/>
    <property type="match status" value="1"/>
</dbReference>
<dbReference type="PROSITE" id="PS50158">
    <property type="entry name" value="ZF_CCHC"/>
    <property type="match status" value="1"/>
</dbReference>
<dbReference type="SMART" id="SM00343">
    <property type="entry name" value="ZnF_C2HC"/>
    <property type="match status" value="1"/>
</dbReference>
<dbReference type="Gene3D" id="4.10.60.10">
    <property type="entry name" value="Zinc finger, CCHC-type"/>
    <property type="match status" value="1"/>
</dbReference>
<feature type="domain" description="CCHC-type" evidence="3">
    <location>
        <begin position="63"/>
        <end position="77"/>
    </location>
</feature>
<name>A0A438I899_VITVI</name>
<organism evidence="4 5">
    <name type="scientific">Vitis vinifera</name>
    <name type="common">Grape</name>
    <dbReference type="NCBI Taxonomy" id="29760"/>
    <lineage>
        <taxon>Eukaryota</taxon>
        <taxon>Viridiplantae</taxon>
        <taxon>Streptophyta</taxon>
        <taxon>Embryophyta</taxon>
        <taxon>Tracheophyta</taxon>
        <taxon>Spermatophyta</taxon>
        <taxon>Magnoliopsida</taxon>
        <taxon>eudicotyledons</taxon>
        <taxon>Gunneridae</taxon>
        <taxon>Pentapetalae</taxon>
        <taxon>rosids</taxon>
        <taxon>Vitales</taxon>
        <taxon>Vitaceae</taxon>
        <taxon>Viteae</taxon>
        <taxon>Vitis</taxon>
    </lineage>
</organism>
<keyword evidence="1" id="KW-0862">Zinc</keyword>
<reference evidence="4 5" key="1">
    <citation type="journal article" date="2018" name="PLoS Genet.">
        <title>Population sequencing reveals clonal diversity and ancestral inbreeding in the grapevine cultivar Chardonnay.</title>
        <authorList>
            <person name="Roach M.J."/>
            <person name="Johnson D.L."/>
            <person name="Bohlmann J."/>
            <person name="van Vuuren H.J."/>
            <person name="Jones S.J."/>
            <person name="Pretorius I.S."/>
            <person name="Schmidt S.A."/>
            <person name="Borneman A.R."/>
        </authorList>
    </citation>
    <scope>NUCLEOTIDE SEQUENCE [LARGE SCALE GENOMIC DNA]</scope>
    <source>
        <strain evidence="5">cv. Chardonnay</strain>
        <tissue evidence="4">Leaf</tissue>
    </source>
</reference>